<name>A0A1N6GIJ9_9BURK</name>
<feature type="transmembrane region" description="Helical" evidence="1">
    <location>
        <begin position="434"/>
        <end position="452"/>
    </location>
</feature>
<dbReference type="EMBL" id="FSRU01000001">
    <property type="protein sequence ID" value="SIO07222.1"/>
    <property type="molecule type" value="Genomic_DNA"/>
</dbReference>
<evidence type="ECO:0000313" key="3">
    <source>
        <dbReference type="Proteomes" id="UP000185151"/>
    </source>
</evidence>
<dbReference type="RefSeq" id="WP_074294311.1">
    <property type="nucleotide sequence ID" value="NZ_FSRU01000001.1"/>
</dbReference>
<keyword evidence="1" id="KW-1133">Transmembrane helix</keyword>
<evidence type="ECO:0000313" key="2">
    <source>
        <dbReference type="EMBL" id="SIO07222.1"/>
    </source>
</evidence>
<keyword evidence="1" id="KW-0812">Transmembrane</keyword>
<reference evidence="2 3" key="1">
    <citation type="submission" date="2016-11" db="EMBL/GenBank/DDBJ databases">
        <authorList>
            <person name="Jaros S."/>
            <person name="Januszkiewicz K."/>
            <person name="Wedrychowicz H."/>
        </authorList>
    </citation>
    <scope>NUCLEOTIDE SEQUENCE [LARGE SCALE GENOMIC DNA]</scope>
    <source>
        <strain evidence="2 3">GAS95</strain>
    </source>
</reference>
<feature type="transmembrane region" description="Helical" evidence="1">
    <location>
        <begin position="54"/>
        <end position="75"/>
    </location>
</feature>
<dbReference type="OrthoDB" id="9005031at2"/>
<protein>
    <submittedName>
        <fullName evidence="2">Uncharacterized protein</fullName>
    </submittedName>
</protein>
<feature type="transmembrane region" description="Helical" evidence="1">
    <location>
        <begin position="21"/>
        <end position="42"/>
    </location>
</feature>
<accession>A0A1N6GIJ9</accession>
<keyword evidence="3" id="KW-1185">Reference proteome</keyword>
<gene>
    <name evidence="2" type="ORF">SAMN05444165_0783</name>
</gene>
<dbReference type="AlphaFoldDB" id="A0A1N6GIJ9"/>
<organism evidence="2 3">
    <name type="scientific">Paraburkholderia phenazinium</name>
    <dbReference type="NCBI Taxonomy" id="60549"/>
    <lineage>
        <taxon>Bacteria</taxon>
        <taxon>Pseudomonadati</taxon>
        <taxon>Pseudomonadota</taxon>
        <taxon>Betaproteobacteria</taxon>
        <taxon>Burkholderiales</taxon>
        <taxon>Burkholderiaceae</taxon>
        <taxon>Paraburkholderia</taxon>
    </lineage>
</organism>
<dbReference type="Proteomes" id="UP000185151">
    <property type="component" value="Unassembled WGS sequence"/>
</dbReference>
<proteinExistence type="predicted"/>
<keyword evidence="1" id="KW-0472">Membrane</keyword>
<sequence>MKFRWDQVIPDEKEASEPPPIWIYLVLFIAVECVALALTVATWPTGKPIAPKEFLRGVLLIGPVFWGAVCAFVYYGAHGMYAFDAAVFNQEGWRLRRSWQYESRSGVAVLDSVVLAPEPDLAERMLSLDGTPPQNPGKVMALDMNETGAESRLYAVLKELLMPLAPKLAAAMHSNSFQLMMQGDRDESSDIIHAVWKKLELPGAPDIVCMRPTTEPKFAERWFPADCGPYHRLVLAWHLNDAGPEVAEDYSEFAVALLLGSSQLMYDKRDKLRAQAWLLRGIATEADQVEDALTLLLQAGQVETKRIRHFWHSRLKGLARHATLGAIRDSGLEVSGHALEPAIGPQAPMSRWLLYALAARMAYFGQGAQLVVQPGEKGVMLSLAVREPQPVNAPWKDSYGYWIIPTAEFVFISLSMIGLLLLDSGSGSSGPDTTIAVAWPLLIAAFFVERYFRSRRLVEDFWSLYRREA</sequence>
<evidence type="ECO:0000256" key="1">
    <source>
        <dbReference type="SAM" id="Phobius"/>
    </source>
</evidence>
<feature type="transmembrane region" description="Helical" evidence="1">
    <location>
        <begin position="399"/>
        <end position="422"/>
    </location>
</feature>